<dbReference type="AlphaFoldDB" id="A0A4R9JUH7"/>
<dbReference type="EMBL" id="RQGG01000010">
    <property type="protein sequence ID" value="TGL55529.1"/>
    <property type="molecule type" value="Genomic_DNA"/>
</dbReference>
<organism evidence="2 3">
    <name type="scientific">Leptospira kemamanensis</name>
    <dbReference type="NCBI Taxonomy" id="2484942"/>
    <lineage>
        <taxon>Bacteria</taxon>
        <taxon>Pseudomonadati</taxon>
        <taxon>Spirochaetota</taxon>
        <taxon>Spirochaetia</taxon>
        <taxon>Leptospirales</taxon>
        <taxon>Leptospiraceae</taxon>
        <taxon>Leptospira</taxon>
    </lineage>
</organism>
<reference evidence="2" key="1">
    <citation type="journal article" date="2019" name="PLoS Negl. Trop. Dis.">
        <title>Revisiting the worldwide diversity of Leptospira species in the environment.</title>
        <authorList>
            <person name="Vincent A.T."/>
            <person name="Schiettekatte O."/>
            <person name="Bourhy P."/>
            <person name="Veyrier F.J."/>
            <person name="Picardeau M."/>
        </authorList>
    </citation>
    <scope>NUCLEOTIDE SEQUENCE [LARGE SCALE GENOMIC DNA]</scope>
    <source>
        <strain evidence="2">201702454</strain>
    </source>
</reference>
<comment type="caution">
    <text evidence="2">The sequence shown here is derived from an EMBL/GenBank/DDBJ whole genome shotgun (WGS) entry which is preliminary data.</text>
</comment>
<sequence length="353" mass="41272">MLKARFLFYPVFLLVFLFFVDSIFRIPYVQIITKIDLTAVNYKAKADFLEQLIQKKPGVGQNKSKKIMLILGSSRLLYFDHDELVSFYPEWEIYNLSSAVTTPAYYDYQLSKILDAGIKPDLVIMETDPNQFNQNSVFKSSNLTYSFDLGYVLSNIQLFGKDYASFYLGRKLFAVGTYKPYLDQMWKNYNNPYLANAFEMHKATYDYILSHNGHGLSPVDNFMEKNSNSLLQTSHRTLDWLFASYQRSGMQFGFYEKILSRLRQESIKVVVVWPLSSPDFESLMEKESLVRVWEKEVNEITSKYQYSILKLKDDSSYSCNAFADGGHVAKDCYRGLMRSILLEYFRKYEPNRL</sequence>
<evidence type="ECO:0000256" key="1">
    <source>
        <dbReference type="SAM" id="Phobius"/>
    </source>
</evidence>
<keyword evidence="1" id="KW-0812">Transmembrane</keyword>
<evidence type="ECO:0000313" key="3">
    <source>
        <dbReference type="Proteomes" id="UP000297609"/>
    </source>
</evidence>
<keyword evidence="1" id="KW-1133">Transmembrane helix</keyword>
<evidence type="ECO:0000313" key="2">
    <source>
        <dbReference type="EMBL" id="TGL55529.1"/>
    </source>
</evidence>
<protein>
    <submittedName>
        <fullName evidence="2">DUF1574 domain-containing protein</fullName>
    </submittedName>
</protein>
<name>A0A4R9JUH7_9LEPT</name>
<keyword evidence="3" id="KW-1185">Reference proteome</keyword>
<gene>
    <name evidence="2" type="ORF">EHQ59_03710</name>
</gene>
<dbReference type="Pfam" id="PF07611">
    <property type="entry name" value="DUF1574"/>
    <property type="match status" value="1"/>
</dbReference>
<dbReference type="OrthoDB" id="336739at2"/>
<feature type="transmembrane region" description="Helical" evidence="1">
    <location>
        <begin position="6"/>
        <end position="24"/>
    </location>
</feature>
<dbReference type="InterPro" id="IPR011468">
    <property type="entry name" value="DUF1574"/>
</dbReference>
<proteinExistence type="predicted"/>
<dbReference type="Proteomes" id="UP000297609">
    <property type="component" value="Unassembled WGS sequence"/>
</dbReference>
<accession>A0A4R9JUH7</accession>
<dbReference type="RefSeq" id="WP_135617804.1">
    <property type="nucleotide sequence ID" value="NZ_RQGG01000010.1"/>
</dbReference>
<keyword evidence="1" id="KW-0472">Membrane</keyword>